<organism evidence="2 3">
    <name type="scientific">Ensete ventricosum</name>
    <name type="common">Abyssinian banana</name>
    <name type="synonym">Musa ensete</name>
    <dbReference type="NCBI Taxonomy" id="4639"/>
    <lineage>
        <taxon>Eukaryota</taxon>
        <taxon>Viridiplantae</taxon>
        <taxon>Streptophyta</taxon>
        <taxon>Embryophyta</taxon>
        <taxon>Tracheophyta</taxon>
        <taxon>Spermatophyta</taxon>
        <taxon>Magnoliopsida</taxon>
        <taxon>Liliopsida</taxon>
        <taxon>Zingiberales</taxon>
        <taxon>Musaceae</taxon>
        <taxon>Ensete</taxon>
    </lineage>
</organism>
<sequence>MVVGTPCSFPRRAPSYNDRVLSCCIASGRLCRWGVFLHVVFQGYPDPFIVNPLEIRGCRAVNPILGLVDHYGYDSSYRCRPSLSIVHPDSRSCVNWILCFVGMNLKGVKPAFAGQAPHPEPSQPLIDPAVEASTTREVDPDRTPEGAL</sequence>
<dbReference type="AlphaFoldDB" id="A0A426XCN9"/>
<dbReference type="Proteomes" id="UP000287651">
    <property type="component" value="Unassembled WGS sequence"/>
</dbReference>
<feature type="compositionally biased region" description="Basic and acidic residues" evidence="1">
    <location>
        <begin position="134"/>
        <end position="148"/>
    </location>
</feature>
<evidence type="ECO:0000313" key="3">
    <source>
        <dbReference type="Proteomes" id="UP000287651"/>
    </source>
</evidence>
<evidence type="ECO:0000256" key="1">
    <source>
        <dbReference type="SAM" id="MobiDB-lite"/>
    </source>
</evidence>
<name>A0A426XCN9_ENSVE</name>
<evidence type="ECO:0000313" key="2">
    <source>
        <dbReference type="EMBL" id="RRT37222.1"/>
    </source>
</evidence>
<gene>
    <name evidence="2" type="ORF">B296_00050680</name>
</gene>
<reference evidence="2 3" key="1">
    <citation type="journal article" date="2014" name="Agronomy (Basel)">
        <title>A Draft Genome Sequence for Ensete ventricosum, the Drought-Tolerant Tree Against Hunger.</title>
        <authorList>
            <person name="Harrison J."/>
            <person name="Moore K.A."/>
            <person name="Paszkiewicz K."/>
            <person name="Jones T."/>
            <person name="Grant M."/>
            <person name="Ambacheew D."/>
            <person name="Muzemil S."/>
            <person name="Studholme D.J."/>
        </authorList>
    </citation>
    <scope>NUCLEOTIDE SEQUENCE [LARGE SCALE GENOMIC DNA]</scope>
</reference>
<feature type="region of interest" description="Disordered" evidence="1">
    <location>
        <begin position="115"/>
        <end position="148"/>
    </location>
</feature>
<comment type="caution">
    <text evidence="2">The sequence shown here is derived from an EMBL/GenBank/DDBJ whole genome shotgun (WGS) entry which is preliminary data.</text>
</comment>
<dbReference type="EMBL" id="AMZH03022540">
    <property type="protein sequence ID" value="RRT37222.1"/>
    <property type="molecule type" value="Genomic_DNA"/>
</dbReference>
<accession>A0A426XCN9</accession>
<protein>
    <submittedName>
        <fullName evidence="2">Uncharacterized protein</fullName>
    </submittedName>
</protein>
<proteinExistence type="predicted"/>